<dbReference type="CDD" id="cd16326">
    <property type="entry name" value="LolB"/>
    <property type="match status" value="1"/>
</dbReference>
<comment type="subunit">
    <text evidence="3">Monomer.</text>
</comment>
<keyword evidence="12 14" id="KW-0449">Lipoprotein</keyword>
<dbReference type="GO" id="GO:0009279">
    <property type="term" value="C:cell outer membrane"/>
    <property type="evidence" value="ECO:0007669"/>
    <property type="project" value="UniProtKB-SubCell"/>
</dbReference>
<evidence type="ECO:0000256" key="8">
    <source>
        <dbReference type="ARBA" id="ARBA00023136"/>
    </source>
</evidence>
<evidence type="ECO:0000256" key="2">
    <source>
        <dbReference type="ARBA" id="ARBA00009696"/>
    </source>
</evidence>
<dbReference type="NCBIfam" id="TIGR00548">
    <property type="entry name" value="lolB"/>
    <property type="match status" value="1"/>
</dbReference>
<evidence type="ECO:0000256" key="10">
    <source>
        <dbReference type="ARBA" id="ARBA00023186"/>
    </source>
</evidence>
<dbReference type="Proteomes" id="UP000739411">
    <property type="component" value="Unassembled WGS sequence"/>
</dbReference>
<keyword evidence="7" id="KW-0653">Protein transport</keyword>
<dbReference type="AlphaFoldDB" id="A0A935JZH9"/>
<sequence>MRFIASILLTASLLAGCSTTPSRPPPARQQVGDFALEARFALRVSIPGEAVQSSGGRLSWQQKNGRSQLLLSNPLGFGIAEIESTPGHAILRTANGETRESDNPDSLLEEVTGQRLPVSQLPDWLLGRSTEPAKIQRDFLGRPQQMLNAGWQIDYSYDNDTADALPSVLKLNRNSEIELRLRIEEWKDAP</sequence>
<evidence type="ECO:0000256" key="13">
    <source>
        <dbReference type="SAM" id="SignalP"/>
    </source>
</evidence>
<evidence type="ECO:0000256" key="6">
    <source>
        <dbReference type="ARBA" id="ARBA00022729"/>
    </source>
</evidence>
<keyword evidence="6 13" id="KW-0732">Signal</keyword>
<dbReference type="SUPFAM" id="SSF89392">
    <property type="entry name" value="Prokaryotic lipoproteins and lipoprotein localization factors"/>
    <property type="match status" value="1"/>
</dbReference>
<evidence type="ECO:0000313" key="15">
    <source>
        <dbReference type="Proteomes" id="UP000739411"/>
    </source>
</evidence>
<evidence type="ECO:0000313" key="14">
    <source>
        <dbReference type="EMBL" id="MBK7416693.1"/>
    </source>
</evidence>
<comment type="caution">
    <text evidence="14">The sequence shown here is derived from an EMBL/GenBank/DDBJ whole genome shotgun (WGS) entry which is preliminary data.</text>
</comment>
<evidence type="ECO:0000256" key="4">
    <source>
        <dbReference type="ARBA" id="ARBA00016202"/>
    </source>
</evidence>
<comment type="subcellular location">
    <subcellularLocation>
        <location evidence="1">Cell outer membrane</location>
        <topology evidence="1">Lipid-anchor</topology>
    </subcellularLocation>
</comment>
<dbReference type="EMBL" id="JADJMS010000046">
    <property type="protein sequence ID" value="MBK7416693.1"/>
    <property type="molecule type" value="Genomic_DNA"/>
</dbReference>
<dbReference type="GO" id="GO:0015031">
    <property type="term" value="P:protein transport"/>
    <property type="evidence" value="ECO:0007669"/>
    <property type="project" value="UniProtKB-KW"/>
</dbReference>
<keyword evidence="5" id="KW-0813">Transport</keyword>
<evidence type="ECO:0000256" key="1">
    <source>
        <dbReference type="ARBA" id="ARBA00004459"/>
    </source>
</evidence>
<dbReference type="Gene3D" id="2.50.20.10">
    <property type="entry name" value="Lipoprotein localisation LolA/LolB/LppX"/>
    <property type="match status" value="1"/>
</dbReference>
<keyword evidence="10" id="KW-0143">Chaperone</keyword>
<feature type="signal peptide" evidence="13">
    <location>
        <begin position="1"/>
        <end position="15"/>
    </location>
</feature>
<evidence type="ECO:0000256" key="3">
    <source>
        <dbReference type="ARBA" id="ARBA00011245"/>
    </source>
</evidence>
<gene>
    <name evidence="14" type="primary">lolB</name>
    <name evidence="14" type="ORF">IPJ38_17925</name>
</gene>
<dbReference type="Pfam" id="PF03550">
    <property type="entry name" value="LolB"/>
    <property type="match status" value="1"/>
</dbReference>
<comment type="similarity">
    <text evidence="2">Belongs to the LolB family.</text>
</comment>
<organism evidence="14 15">
    <name type="scientific">Candidatus Dechloromonas phosphorivorans</name>
    <dbReference type="NCBI Taxonomy" id="2899244"/>
    <lineage>
        <taxon>Bacteria</taxon>
        <taxon>Pseudomonadati</taxon>
        <taxon>Pseudomonadota</taxon>
        <taxon>Betaproteobacteria</taxon>
        <taxon>Rhodocyclales</taxon>
        <taxon>Azonexaceae</taxon>
        <taxon>Dechloromonas</taxon>
    </lineage>
</organism>
<evidence type="ECO:0000256" key="9">
    <source>
        <dbReference type="ARBA" id="ARBA00023139"/>
    </source>
</evidence>
<name>A0A935JZH9_9RHOO</name>
<evidence type="ECO:0000256" key="11">
    <source>
        <dbReference type="ARBA" id="ARBA00023237"/>
    </source>
</evidence>
<evidence type="ECO:0000256" key="5">
    <source>
        <dbReference type="ARBA" id="ARBA00022448"/>
    </source>
</evidence>
<dbReference type="InterPro" id="IPR004565">
    <property type="entry name" value="OM_lipoprot_LolB"/>
</dbReference>
<evidence type="ECO:0000256" key="7">
    <source>
        <dbReference type="ARBA" id="ARBA00022927"/>
    </source>
</evidence>
<keyword evidence="8" id="KW-0472">Membrane</keyword>
<dbReference type="PROSITE" id="PS51257">
    <property type="entry name" value="PROKAR_LIPOPROTEIN"/>
    <property type="match status" value="1"/>
</dbReference>
<reference evidence="14 15" key="1">
    <citation type="submission" date="2020-10" db="EMBL/GenBank/DDBJ databases">
        <title>Connecting structure to function with the recovery of over 1000 high-quality activated sludge metagenome-assembled genomes encoding full-length rRNA genes using long-read sequencing.</title>
        <authorList>
            <person name="Singleton C.M."/>
            <person name="Petriglieri F."/>
            <person name="Kristensen J.M."/>
            <person name="Kirkegaard R.H."/>
            <person name="Michaelsen T.Y."/>
            <person name="Andersen M.H."/>
            <person name="Karst S.M."/>
            <person name="Dueholm M.S."/>
            <person name="Nielsen P.H."/>
            <person name="Albertsen M."/>
        </authorList>
    </citation>
    <scope>NUCLEOTIDE SEQUENCE [LARGE SCALE GENOMIC DNA]</scope>
    <source>
        <strain evidence="14">EsbW_18-Q3-R4-48_BATAC.463</strain>
    </source>
</reference>
<feature type="chain" id="PRO_5037579061" description="Outer-membrane lipoprotein LolB" evidence="13">
    <location>
        <begin position="16"/>
        <end position="190"/>
    </location>
</feature>
<dbReference type="InterPro" id="IPR029046">
    <property type="entry name" value="LolA/LolB/LppX"/>
</dbReference>
<accession>A0A935JZH9</accession>
<protein>
    <recommendedName>
        <fullName evidence="4">Outer-membrane lipoprotein LolB</fullName>
    </recommendedName>
</protein>
<keyword evidence="9" id="KW-0564">Palmitate</keyword>
<proteinExistence type="inferred from homology"/>
<evidence type="ECO:0000256" key="12">
    <source>
        <dbReference type="ARBA" id="ARBA00023288"/>
    </source>
</evidence>
<keyword evidence="11" id="KW-0998">Cell outer membrane</keyword>